<dbReference type="GO" id="GO:0030246">
    <property type="term" value="F:carbohydrate binding"/>
    <property type="evidence" value="ECO:0007669"/>
    <property type="project" value="InterPro"/>
</dbReference>
<dbReference type="InterPro" id="IPR008928">
    <property type="entry name" value="6-hairpin_glycosidase_sf"/>
</dbReference>
<dbReference type="AlphaFoldDB" id="R3WDI0"/>
<evidence type="ECO:0000256" key="2">
    <source>
        <dbReference type="ARBA" id="ARBA00022676"/>
    </source>
</evidence>
<reference evidence="9 10" key="1">
    <citation type="submission" date="2013-02" db="EMBL/GenBank/DDBJ databases">
        <title>The Genome Sequence of Enterococcus phoeniculicola BAA-412.</title>
        <authorList>
            <consortium name="The Broad Institute Genome Sequencing Platform"/>
            <consortium name="The Broad Institute Genome Sequencing Center for Infectious Disease"/>
            <person name="Earl A.M."/>
            <person name="Gilmore M.S."/>
            <person name="Lebreton F."/>
            <person name="Walker B."/>
            <person name="Young S.K."/>
            <person name="Zeng Q."/>
            <person name="Gargeya S."/>
            <person name="Fitzgerald M."/>
            <person name="Haas B."/>
            <person name="Abouelleil A."/>
            <person name="Alvarado L."/>
            <person name="Arachchi H.M."/>
            <person name="Berlin A.M."/>
            <person name="Chapman S.B."/>
            <person name="Dewar J."/>
            <person name="Goldberg J."/>
            <person name="Griggs A."/>
            <person name="Gujja S."/>
            <person name="Hansen M."/>
            <person name="Howarth C."/>
            <person name="Imamovic A."/>
            <person name="Larimer J."/>
            <person name="McCowan C."/>
            <person name="Murphy C."/>
            <person name="Neiman D."/>
            <person name="Pearson M."/>
            <person name="Priest M."/>
            <person name="Roberts A."/>
            <person name="Saif S."/>
            <person name="Shea T."/>
            <person name="Sisk P."/>
            <person name="Sykes S."/>
            <person name="Wortman J."/>
            <person name="Nusbaum C."/>
            <person name="Birren B."/>
        </authorList>
    </citation>
    <scope>NUCLEOTIDE SEQUENCE [LARGE SCALE GENOMIC DNA]</scope>
    <source>
        <strain evidence="9 10">ATCC BAA-412</strain>
    </source>
</reference>
<evidence type="ECO:0000256" key="5">
    <source>
        <dbReference type="PIRSR" id="PIRSR036289-51"/>
    </source>
</evidence>
<name>R3WDI0_9ENTE</name>
<dbReference type="EMBL" id="AJAT01000012">
    <property type="protein sequence ID" value="EOL45477.1"/>
    <property type="molecule type" value="Genomic_DNA"/>
</dbReference>
<dbReference type="InterPro" id="IPR012341">
    <property type="entry name" value="6hp_glycosidase-like_sf"/>
</dbReference>
<dbReference type="GO" id="GO:0016757">
    <property type="term" value="F:glycosyltransferase activity"/>
    <property type="evidence" value="ECO:0007669"/>
    <property type="project" value="UniProtKB-KW"/>
</dbReference>
<feature type="binding site" evidence="5">
    <location>
        <begin position="442"/>
        <end position="443"/>
    </location>
    <ligand>
        <name>substrate</name>
    </ligand>
</feature>
<feature type="domain" description="Glycoside hydrolase family 65 N-terminal" evidence="8">
    <location>
        <begin position="104"/>
        <end position="351"/>
    </location>
</feature>
<dbReference type="Gene3D" id="1.50.10.10">
    <property type="match status" value="1"/>
</dbReference>
<keyword evidence="3" id="KW-0808">Transferase</keyword>
<dbReference type="PANTHER" id="PTHR11051">
    <property type="entry name" value="GLYCOSYL HYDROLASE-RELATED"/>
    <property type="match status" value="1"/>
</dbReference>
<dbReference type="Proteomes" id="UP000013785">
    <property type="component" value="Unassembled WGS sequence"/>
</dbReference>
<evidence type="ECO:0000259" key="7">
    <source>
        <dbReference type="Pfam" id="PF03633"/>
    </source>
</evidence>
<dbReference type="GO" id="GO:0005975">
    <property type="term" value="P:carbohydrate metabolic process"/>
    <property type="evidence" value="ECO:0007669"/>
    <property type="project" value="InterPro"/>
</dbReference>
<organism evidence="9 10">
    <name type="scientific">Enterococcus phoeniculicola ATCC BAA-412</name>
    <dbReference type="NCBI Taxonomy" id="1158610"/>
    <lineage>
        <taxon>Bacteria</taxon>
        <taxon>Bacillati</taxon>
        <taxon>Bacillota</taxon>
        <taxon>Bacilli</taxon>
        <taxon>Lactobacillales</taxon>
        <taxon>Enterococcaceae</taxon>
        <taxon>Enterococcus</taxon>
    </lineage>
</organism>
<dbReference type="eggNOG" id="COG1554">
    <property type="taxonomic scope" value="Bacteria"/>
</dbReference>
<dbReference type="HOGENOM" id="CLU_006285_1_1_9"/>
<dbReference type="InterPro" id="IPR005195">
    <property type="entry name" value="Glyco_hydro_65_M"/>
</dbReference>
<dbReference type="PIRSF" id="PIRSF036289">
    <property type="entry name" value="Glycosyl_hydrolase_malt_phosph"/>
    <property type="match status" value="1"/>
</dbReference>
<dbReference type="Pfam" id="PF03636">
    <property type="entry name" value="Glyco_hydro_65N"/>
    <property type="match status" value="1"/>
</dbReference>
<proteinExistence type="inferred from homology"/>
<dbReference type="Pfam" id="PF03633">
    <property type="entry name" value="Glyco_hydro_65C"/>
    <property type="match status" value="1"/>
</dbReference>
<dbReference type="SUPFAM" id="SSF74650">
    <property type="entry name" value="Galactose mutarotase-like"/>
    <property type="match status" value="1"/>
</dbReference>
<dbReference type="RefSeq" id="WP_010768030.1">
    <property type="nucleotide sequence ID" value="NZ_ASWE01000003.1"/>
</dbReference>
<dbReference type="InterPro" id="IPR005196">
    <property type="entry name" value="Glyco_hydro_65_N"/>
</dbReference>
<dbReference type="Gene3D" id="2.60.420.10">
    <property type="entry name" value="Maltose phosphorylase, domain 3"/>
    <property type="match status" value="1"/>
</dbReference>
<dbReference type="InterPro" id="IPR011013">
    <property type="entry name" value="Gal_mutarotase_sf_dom"/>
</dbReference>
<gene>
    <name evidence="9" type="ORF">UC3_01367</name>
</gene>
<evidence type="ECO:0000259" key="6">
    <source>
        <dbReference type="Pfam" id="PF03632"/>
    </source>
</evidence>
<evidence type="ECO:0000256" key="3">
    <source>
        <dbReference type="ARBA" id="ARBA00022679"/>
    </source>
</evidence>
<dbReference type="SUPFAM" id="SSF48208">
    <property type="entry name" value="Six-hairpin glycosidases"/>
    <property type="match status" value="1"/>
</dbReference>
<keyword evidence="2" id="KW-0328">Glycosyltransferase</keyword>
<feature type="domain" description="Glycoside hydrolase family 65 central catalytic" evidence="6">
    <location>
        <begin position="405"/>
        <end position="802"/>
    </location>
</feature>
<evidence type="ECO:0008006" key="11">
    <source>
        <dbReference type="Google" id="ProtNLM"/>
    </source>
</evidence>
<comment type="similarity">
    <text evidence="1">Belongs to the glycosyl hydrolase 65 family.</text>
</comment>
<dbReference type="PATRIC" id="fig|1158610.3.peg.1347"/>
<evidence type="ECO:0000313" key="10">
    <source>
        <dbReference type="Proteomes" id="UP000013785"/>
    </source>
</evidence>
<dbReference type="Pfam" id="PF03632">
    <property type="entry name" value="Glyco_hydro_65m"/>
    <property type="match status" value="1"/>
</dbReference>
<dbReference type="InterPro" id="IPR037018">
    <property type="entry name" value="GH65_N"/>
</dbReference>
<dbReference type="InterPro" id="IPR005194">
    <property type="entry name" value="Glyco_hydro_65_C"/>
</dbReference>
<accession>R3WDI0</accession>
<evidence type="ECO:0000256" key="4">
    <source>
        <dbReference type="PIRSR" id="PIRSR036289-50"/>
    </source>
</evidence>
<feature type="active site" description="Proton donor" evidence="4">
    <location>
        <position position="581"/>
    </location>
</feature>
<evidence type="ECO:0000256" key="1">
    <source>
        <dbReference type="ARBA" id="ARBA00006768"/>
    </source>
</evidence>
<keyword evidence="10" id="KW-1185">Reference proteome</keyword>
<comment type="caution">
    <text evidence="9">The sequence shown here is derived from an EMBL/GenBank/DDBJ whole genome shotgun (WGS) entry which is preliminary data.</text>
</comment>
<dbReference type="Gene3D" id="2.70.98.40">
    <property type="entry name" value="Glycoside hydrolase, family 65, N-terminal domain"/>
    <property type="match status" value="1"/>
</dbReference>
<dbReference type="GO" id="GO:0004553">
    <property type="term" value="F:hydrolase activity, hydrolyzing O-glycosyl compounds"/>
    <property type="evidence" value="ECO:0007669"/>
    <property type="project" value="TreeGrafter"/>
</dbReference>
<sequence>MLTIKIINNELRVTNGQTSFVETGPFTKVPAVQLAERFNSEFPREESAMFQLQGEPNQELQAFRQEVSEAWNHPVIFESEVTSSIEEALKKEKEKMSWLLRYYGYHPGKDEYAVESLLTTGNGFIGLRGTTPEMKISENHYPATYLAGLYNTAISEVSGQKIKNEDFVNAPNMQRMTLKIDGEELIFDASQIQGLQRTLDMRTGVFTSTTRFLTKTGKELEVVAKRVVSMENMHLYALSYQVTPLNFTGEIELMSVSDGGVYNYNVARYRSLTNTHLDVVEQEAVDGKTSLIAQTRQSNIKILQQSELKSETISLDKVTTEITKTAIYQTIPVIVTKGETVTFEKIVSVFMAKEGEKLPEKVLSDQNFPSFDEVKRTSAEAWNTLWAQAEIKVSGDIMSEKMLHLHTYHMLVSGSPVANSTLDASITARGLHGEAYRGHIFWDELFILPFYIIHFPETARQLLLYRYHRLGAAKEAAKKEGYEGAMYPWQSGLDGSEQSQELHLNPITGEWGEDHSRLQRHVSLAVAYNVWLYGNNTNDRLFMVDYGIELLLEIAKFWLSKTTFDEEKGCYSIAGVMGPDEFHEAYPGSQTGGLTDNAYTNMMVVWLFEEIEKIYQTYDADSLKSIQKKVALTSKQLAEMEHIKHNLHLEINSEGIIAQFEGYFDLEEVDWTFYKEKYGNIYRMDRILQAEGRSADEFKVAKQADSLMIFYNLHKSRVDQILTDLQCELPEDYLEKNLAYYLERTSHGSTLSRIVHSQLASIVDDRQLAWKLYQEALRSDYQDIQGGTTAEGIHAGVMAATLFITLTTFAGIDIRQDRIHIQPHFPEQWKELSFKMSIRGINFSISVSEETLEIEADQEATIMVENKSVHLLPAKQVTIQLGE</sequence>
<feature type="binding site" evidence="5">
    <location>
        <begin position="702"/>
        <end position="703"/>
    </location>
    <ligand>
        <name>substrate</name>
    </ligand>
</feature>
<dbReference type="InterPro" id="IPR017045">
    <property type="entry name" value="Malt_Pase/Glycosyl_Hdrlase"/>
</dbReference>
<protein>
    <recommendedName>
        <fullName evidence="11">Glycosyl hydrolase</fullName>
    </recommendedName>
</protein>
<dbReference type="STRING" id="154621.RV11_GL000090"/>
<feature type="domain" description="Glycoside hydrolase family 65 C-terminal" evidence="7">
    <location>
        <begin position="814"/>
        <end position="871"/>
    </location>
</feature>
<dbReference type="PANTHER" id="PTHR11051:SF8">
    <property type="entry name" value="PROTEIN-GLUCOSYLGALACTOSYLHYDROXYLYSINE GLUCOSIDASE"/>
    <property type="match status" value="1"/>
</dbReference>
<evidence type="ECO:0000313" key="9">
    <source>
        <dbReference type="EMBL" id="EOL45477.1"/>
    </source>
</evidence>
<evidence type="ECO:0000259" key="8">
    <source>
        <dbReference type="Pfam" id="PF03636"/>
    </source>
</evidence>